<evidence type="ECO:0000313" key="2">
    <source>
        <dbReference type="EMBL" id="PMD13086.1"/>
    </source>
</evidence>
<evidence type="ECO:0000313" key="3">
    <source>
        <dbReference type="Proteomes" id="UP000235672"/>
    </source>
</evidence>
<protein>
    <submittedName>
        <fullName evidence="2">Uncharacterized protein</fullName>
    </submittedName>
</protein>
<dbReference type="EMBL" id="KZ613536">
    <property type="protein sequence ID" value="PMD13086.1"/>
    <property type="molecule type" value="Genomic_DNA"/>
</dbReference>
<keyword evidence="3" id="KW-1185">Reference proteome</keyword>
<gene>
    <name evidence="2" type="ORF">NA56DRAFT_444996</name>
</gene>
<dbReference type="AlphaFoldDB" id="A0A2J6PGS8"/>
<sequence>MHSLFFFCGNVRLREAEGTAEECLRRGGCSTPTINPFHSIRPVPLKKRFHSLSIPINDTKNSRGISYIPAPSSSKTPLCTCAAPKTIHTPDPSTFKTPTDSFLLKAPKTSNSPAPSTSKTPIYICSC</sequence>
<feature type="region of interest" description="Disordered" evidence="1">
    <location>
        <begin position="90"/>
        <end position="117"/>
    </location>
</feature>
<name>A0A2J6PGS8_9HELO</name>
<evidence type="ECO:0000256" key="1">
    <source>
        <dbReference type="SAM" id="MobiDB-lite"/>
    </source>
</evidence>
<feature type="compositionally biased region" description="Polar residues" evidence="1">
    <location>
        <begin position="108"/>
        <end position="117"/>
    </location>
</feature>
<organism evidence="2 3">
    <name type="scientific">Hyaloscypha hepaticicola</name>
    <dbReference type="NCBI Taxonomy" id="2082293"/>
    <lineage>
        <taxon>Eukaryota</taxon>
        <taxon>Fungi</taxon>
        <taxon>Dikarya</taxon>
        <taxon>Ascomycota</taxon>
        <taxon>Pezizomycotina</taxon>
        <taxon>Leotiomycetes</taxon>
        <taxon>Helotiales</taxon>
        <taxon>Hyaloscyphaceae</taxon>
        <taxon>Hyaloscypha</taxon>
    </lineage>
</organism>
<dbReference type="Proteomes" id="UP000235672">
    <property type="component" value="Unassembled WGS sequence"/>
</dbReference>
<accession>A0A2J6PGS8</accession>
<reference evidence="2 3" key="1">
    <citation type="submission" date="2016-05" db="EMBL/GenBank/DDBJ databases">
        <title>A degradative enzymes factory behind the ericoid mycorrhizal symbiosis.</title>
        <authorList>
            <consortium name="DOE Joint Genome Institute"/>
            <person name="Martino E."/>
            <person name="Morin E."/>
            <person name="Grelet G."/>
            <person name="Kuo A."/>
            <person name="Kohler A."/>
            <person name="Daghino S."/>
            <person name="Barry K."/>
            <person name="Choi C."/>
            <person name="Cichocki N."/>
            <person name="Clum A."/>
            <person name="Copeland A."/>
            <person name="Hainaut M."/>
            <person name="Haridas S."/>
            <person name="Labutti K."/>
            <person name="Lindquist E."/>
            <person name="Lipzen A."/>
            <person name="Khouja H.-R."/>
            <person name="Murat C."/>
            <person name="Ohm R."/>
            <person name="Olson A."/>
            <person name="Spatafora J."/>
            <person name="Veneault-Fourrey C."/>
            <person name="Henrissat B."/>
            <person name="Grigoriev I."/>
            <person name="Martin F."/>
            <person name="Perotto S."/>
        </authorList>
    </citation>
    <scope>NUCLEOTIDE SEQUENCE [LARGE SCALE GENOMIC DNA]</scope>
    <source>
        <strain evidence="2 3">UAMH 7357</strain>
    </source>
</reference>
<feature type="compositionally biased region" description="Polar residues" evidence="1">
    <location>
        <begin position="91"/>
        <end position="100"/>
    </location>
</feature>
<proteinExistence type="predicted"/>